<dbReference type="RefSeq" id="WP_150021849.1">
    <property type="nucleotide sequence ID" value="NZ_VWOJ01000001.1"/>
</dbReference>
<evidence type="ECO:0000313" key="2">
    <source>
        <dbReference type="EMBL" id="KAA5804818.1"/>
    </source>
</evidence>
<name>A0A5M6ZNK8_9PROT</name>
<dbReference type="InterPro" id="IPR007419">
    <property type="entry name" value="BFD-like_2Fe2S-bd_dom"/>
</dbReference>
<evidence type="ECO:0000259" key="1">
    <source>
        <dbReference type="Pfam" id="PF04324"/>
    </source>
</evidence>
<proteinExistence type="predicted"/>
<dbReference type="Gene3D" id="1.10.10.1100">
    <property type="entry name" value="BFD-like [2Fe-2S]-binding domain"/>
    <property type="match status" value="1"/>
</dbReference>
<dbReference type="AlphaFoldDB" id="A0A5M6ZNK8"/>
<keyword evidence="3" id="KW-1185">Reference proteome</keyword>
<comment type="caution">
    <text evidence="2">The sequence shown here is derived from an EMBL/GenBank/DDBJ whole genome shotgun (WGS) entry which is preliminary data.</text>
</comment>
<dbReference type="Pfam" id="PF04324">
    <property type="entry name" value="Fer2_BFD"/>
    <property type="match status" value="1"/>
</dbReference>
<sequence length="63" mass="6604">MYVCLCNALKCRDIKSAAENGARDAASAFKACGAKPRCGRCLEEATRMITAMGAAPAHMVPAE</sequence>
<feature type="domain" description="BFD-like [2Fe-2S]-binding" evidence="1">
    <location>
        <begin position="2"/>
        <end position="49"/>
    </location>
</feature>
<dbReference type="InterPro" id="IPR041854">
    <property type="entry name" value="BFD-like_2Fe2S-bd_dom_sf"/>
</dbReference>
<accession>A0A5M6ZNK8</accession>
<gene>
    <name evidence="2" type="ORF">F1654_02125</name>
</gene>
<organism evidence="2 3">
    <name type="scientific">Alkalicaulis satelles</name>
    <dbReference type="NCBI Taxonomy" id="2609175"/>
    <lineage>
        <taxon>Bacteria</taxon>
        <taxon>Pseudomonadati</taxon>
        <taxon>Pseudomonadota</taxon>
        <taxon>Alphaproteobacteria</taxon>
        <taxon>Maricaulales</taxon>
        <taxon>Maricaulaceae</taxon>
        <taxon>Alkalicaulis</taxon>
    </lineage>
</organism>
<protein>
    <recommendedName>
        <fullName evidence="1">BFD-like [2Fe-2S]-binding domain-containing protein</fullName>
    </recommendedName>
</protein>
<dbReference type="EMBL" id="VWOJ01000001">
    <property type="protein sequence ID" value="KAA5804818.1"/>
    <property type="molecule type" value="Genomic_DNA"/>
</dbReference>
<dbReference type="Proteomes" id="UP000325122">
    <property type="component" value="Unassembled WGS sequence"/>
</dbReference>
<evidence type="ECO:0000313" key="3">
    <source>
        <dbReference type="Proteomes" id="UP000325122"/>
    </source>
</evidence>
<reference evidence="2 3" key="1">
    <citation type="submission" date="2019-09" db="EMBL/GenBank/DDBJ databases">
        <authorList>
            <person name="Kevbrin V."/>
            <person name="Grouzdev D.S."/>
        </authorList>
    </citation>
    <scope>NUCLEOTIDE SEQUENCE [LARGE SCALE GENOMIC DNA]</scope>
    <source>
        <strain evidence="2 3">G-192</strain>
    </source>
</reference>